<protein>
    <submittedName>
        <fullName evidence="1">Uncharacterized protein</fullName>
    </submittedName>
</protein>
<dbReference type="EMBL" id="EAAA01001565">
    <property type="status" value="NOT_ANNOTATED_CDS"/>
    <property type="molecule type" value="Genomic_DNA"/>
</dbReference>
<name>H2XUJ0_CIOIN</name>
<proteinExistence type="predicted"/>
<reference evidence="1" key="4">
    <citation type="submission" date="2025-09" db="UniProtKB">
        <authorList>
            <consortium name="Ensembl"/>
        </authorList>
    </citation>
    <scope>IDENTIFICATION</scope>
</reference>
<dbReference type="Proteomes" id="UP000008144">
    <property type="component" value="Chromosome 2"/>
</dbReference>
<dbReference type="Ensembl" id="ENSCINT00000030494.1">
    <property type="protein sequence ID" value="ENSCINP00000033324.1"/>
    <property type="gene ID" value="ENSCING00000021200.1"/>
</dbReference>
<reference evidence="2" key="1">
    <citation type="journal article" date="2002" name="Science">
        <title>The draft genome of Ciona intestinalis: insights into chordate and vertebrate origins.</title>
        <authorList>
            <person name="Dehal P."/>
            <person name="Satou Y."/>
            <person name="Campbell R.K."/>
            <person name="Chapman J."/>
            <person name="Degnan B."/>
            <person name="De Tomaso A."/>
            <person name="Davidson B."/>
            <person name="Di Gregorio A."/>
            <person name="Gelpke M."/>
            <person name="Goodstein D.M."/>
            <person name="Harafuji N."/>
            <person name="Hastings K.E."/>
            <person name="Ho I."/>
            <person name="Hotta K."/>
            <person name="Huang W."/>
            <person name="Kawashima T."/>
            <person name="Lemaire P."/>
            <person name="Martinez D."/>
            <person name="Meinertzhagen I.A."/>
            <person name="Necula S."/>
            <person name="Nonaka M."/>
            <person name="Putnam N."/>
            <person name="Rash S."/>
            <person name="Saiga H."/>
            <person name="Satake M."/>
            <person name="Terry A."/>
            <person name="Yamada L."/>
            <person name="Wang H.G."/>
            <person name="Awazu S."/>
            <person name="Azumi K."/>
            <person name="Boore J."/>
            <person name="Branno M."/>
            <person name="Chin-Bow S."/>
            <person name="DeSantis R."/>
            <person name="Doyle S."/>
            <person name="Francino P."/>
            <person name="Keys D.N."/>
            <person name="Haga S."/>
            <person name="Hayashi H."/>
            <person name="Hino K."/>
            <person name="Imai K.S."/>
            <person name="Inaba K."/>
            <person name="Kano S."/>
            <person name="Kobayashi K."/>
            <person name="Kobayashi M."/>
            <person name="Lee B.I."/>
            <person name="Makabe K.W."/>
            <person name="Manohar C."/>
            <person name="Matassi G."/>
            <person name="Medina M."/>
            <person name="Mochizuki Y."/>
            <person name="Mount S."/>
            <person name="Morishita T."/>
            <person name="Miura S."/>
            <person name="Nakayama A."/>
            <person name="Nishizaka S."/>
            <person name="Nomoto H."/>
            <person name="Ohta F."/>
            <person name="Oishi K."/>
            <person name="Rigoutsos I."/>
            <person name="Sano M."/>
            <person name="Sasaki A."/>
            <person name="Sasakura Y."/>
            <person name="Shoguchi E."/>
            <person name="Shin-i T."/>
            <person name="Spagnuolo A."/>
            <person name="Stainier D."/>
            <person name="Suzuki M.M."/>
            <person name="Tassy O."/>
            <person name="Takatori N."/>
            <person name="Tokuoka M."/>
            <person name="Yagi K."/>
            <person name="Yoshizaki F."/>
            <person name="Wada S."/>
            <person name="Zhang C."/>
            <person name="Hyatt P.D."/>
            <person name="Larimer F."/>
            <person name="Detter C."/>
            <person name="Doggett N."/>
            <person name="Glavina T."/>
            <person name="Hawkins T."/>
            <person name="Richardson P."/>
            <person name="Lucas S."/>
            <person name="Kohara Y."/>
            <person name="Levine M."/>
            <person name="Satoh N."/>
            <person name="Rokhsar D.S."/>
        </authorList>
    </citation>
    <scope>NUCLEOTIDE SEQUENCE [LARGE SCALE GENOMIC DNA]</scope>
</reference>
<reference evidence="1" key="3">
    <citation type="submission" date="2025-08" db="UniProtKB">
        <authorList>
            <consortium name="Ensembl"/>
        </authorList>
    </citation>
    <scope>IDENTIFICATION</scope>
</reference>
<evidence type="ECO:0000313" key="2">
    <source>
        <dbReference type="Proteomes" id="UP000008144"/>
    </source>
</evidence>
<dbReference type="HOGENOM" id="CLU_3368236_0_0_1"/>
<evidence type="ECO:0000313" key="1">
    <source>
        <dbReference type="Ensembl" id="ENSCINP00000033324.1"/>
    </source>
</evidence>
<keyword evidence="2" id="KW-1185">Reference proteome</keyword>
<dbReference type="AlphaFoldDB" id="H2XUJ0"/>
<dbReference type="InParanoid" id="H2XUJ0"/>
<reference evidence="1" key="2">
    <citation type="journal article" date="2008" name="Genome Biol.">
        <title>Improved genome assembly and evidence-based global gene model set for the chordate Ciona intestinalis: new insight into intron and operon populations.</title>
        <authorList>
            <person name="Satou Y."/>
            <person name="Mineta K."/>
            <person name="Ogasawara M."/>
            <person name="Sasakura Y."/>
            <person name="Shoguchi E."/>
            <person name="Ueno K."/>
            <person name="Yamada L."/>
            <person name="Matsumoto J."/>
            <person name="Wasserscheid J."/>
            <person name="Dewar K."/>
            <person name="Wiley G.B."/>
            <person name="Macmil S.L."/>
            <person name="Roe B.A."/>
            <person name="Zeller R.W."/>
            <person name="Hastings K.E."/>
            <person name="Lemaire P."/>
            <person name="Lindquist E."/>
            <person name="Endo T."/>
            <person name="Hotta K."/>
            <person name="Inaba K."/>
        </authorList>
    </citation>
    <scope>NUCLEOTIDE SEQUENCE [LARGE SCALE GENOMIC DNA]</scope>
    <source>
        <strain evidence="1">wild type</strain>
    </source>
</reference>
<accession>H2XUJ0</accession>
<organism evidence="1 2">
    <name type="scientific">Ciona intestinalis</name>
    <name type="common">Transparent sea squirt</name>
    <name type="synonym">Ascidia intestinalis</name>
    <dbReference type="NCBI Taxonomy" id="7719"/>
    <lineage>
        <taxon>Eukaryota</taxon>
        <taxon>Metazoa</taxon>
        <taxon>Chordata</taxon>
        <taxon>Tunicata</taxon>
        <taxon>Ascidiacea</taxon>
        <taxon>Phlebobranchia</taxon>
        <taxon>Cionidae</taxon>
        <taxon>Ciona</taxon>
    </lineage>
</organism>
<sequence length="35" mass="4103">MLGIFSHERSMKKGSLISVTFLYCKVKFPKKMRPN</sequence>